<sequence length="652" mass="71281">MGSRKEEERNEKIIRGLMKLPPNRRCINCNSLGPQYVCTNFWTFVCMTCSGIQHFNRGNGFLLWSPWLKFSLLKFSREFTHRVKSVSMAKFTSQEVDALQNGGNQSPRIHEDDTRRASSYHSYSQSPPYDYQYEDRRYGKQAATLTRKPGSDKVRYEGKLSSIIYSPGRFSDHAYDDRFANEESGPRISDFSVTNGGEQFKADVPRSGARSSEDVWSHAINTSLETNSKRDVEGIHCPQRTTSLGSTGSNLSSLRSYSSGGLVDFFSESFQASVSHQNKVSCAPQPSDVGSSVSSDLSKAPVAPQPFSSSVDLFQLPAVPSQATSVDLFQSSALSAISSFNESQPTKTSQSASVDFFMDLSQQPSAATSNGKSLELSVPKNGGWATFDTPQLTTSTAQVEIPTAVPSTMDSLQERFDPFSNLSANMEWPSAETSSVSVLSSVTSNLWHNGLWNGEEQVSVMETNTHPWNAFKDSGTSVPVDALNQGLQMHNPPSNDDQFLDLRTSEGSNKGVMQGIAPVGGFDHDLSSHFVGGSSHPPMAEVQPNEANHKSTNPFDYPFDSDVEHNNLCQLQFLDVSSLQAALPDSPLPPTFQSGIAEPWISQKTVNPYISAAGQGGLTFMAAPTPSSQIPRRDQLLLSGAIPLHRMRPSDV</sequence>
<dbReference type="InterPro" id="IPR001164">
    <property type="entry name" value="ArfGAP_dom"/>
</dbReference>
<feature type="region of interest" description="Disordered" evidence="2">
    <location>
        <begin position="98"/>
        <end position="129"/>
    </location>
</feature>
<dbReference type="InterPro" id="IPR037278">
    <property type="entry name" value="ARFGAP/RecO"/>
</dbReference>
<dbReference type="EMBL" id="JAYMYQ010000004">
    <property type="protein sequence ID" value="KAK7336336.1"/>
    <property type="molecule type" value="Genomic_DNA"/>
</dbReference>
<reference evidence="4 5" key="1">
    <citation type="submission" date="2024-01" db="EMBL/GenBank/DDBJ databases">
        <title>The genomes of 5 underutilized Papilionoideae crops provide insights into root nodulation and disease resistanc.</title>
        <authorList>
            <person name="Jiang F."/>
        </authorList>
    </citation>
    <scope>NUCLEOTIDE SEQUENCE [LARGE SCALE GENOMIC DNA]</scope>
    <source>
        <strain evidence="4">LVBAO_FW01</strain>
        <tissue evidence="4">Leaves</tissue>
    </source>
</reference>
<comment type="caution">
    <text evidence="4">The sequence shown here is derived from an EMBL/GenBank/DDBJ whole genome shotgun (WGS) entry which is preliminary data.</text>
</comment>
<keyword evidence="1" id="KW-0863">Zinc-finger</keyword>
<dbReference type="SMART" id="SM00105">
    <property type="entry name" value="ArfGap"/>
    <property type="match status" value="1"/>
</dbReference>
<dbReference type="PRINTS" id="PR00405">
    <property type="entry name" value="REVINTRACTNG"/>
</dbReference>
<dbReference type="PANTHER" id="PTHR46085:SF4">
    <property type="entry name" value="ADP-RIBOSYLATION FACTOR GTPASE-ACTIVATING PROTEIN AGD14-RELATED"/>
    <property type="match status" value="1"/>
</dbReference>
<keyword evidence="5" id="KW-1185">Reference proteome</keyword>
<keyword evidence="1" id="KW-0862">Zinc</keyword>
<evidence type="ECO:0000256" key="2">
    <source>
        <dbReference type="SAM" id="MobiDB-lite"/>
    </source>
</evidence>
<evidence type="ECO:0000259" key="3">
    <source>
        <dbReference type="PROSITE" id="PS50115"/>
    </source>
</evidence>
<feature type="compositionally biased region" description="Low complexity" evidence="2">
    <location>
        <begin position="119"/>
        <end position="129"/>
    </location>
</feature>
<proteinExistence type="predicted"/>
<dbReference type="Gene3D" id="1.10.220.150">
    <property type="entry name" value="Arf GTPase activating protein"/>
    <property type="match status" value="1"/>
</dbReference>
<dbReference type="SUPFAM" id="SSF57863">
    <property type="entry name" value="ArfGap/RecO-like zinc finger"/>
    <property type="match status" value="1"/>
</dbReference>
<evidence type="ECO:0000313" key="4">
    <source>
        <dbReference type="EMBL" id="KAK7336336.1"/>
    </source>
</evidence>
<organism evidence="4 5">
    <name type="scientific">Canavalia gladiata</name>
    <name type="common">Sword bean</name>
    <name type="synonym">Dolichos gladiatus</name>
    <dbReference type="NCBI Taxonomy" id="3824"/>
    <lineage>
        <taxon>Eukaryota</taxon>
        <taxon>Viridiplantae</taxon>
        <taxon>Streptophyta</taxon>
        <taxon>Embryophyta</taxon>
        <taxon>Tracheophyta</taxon>
        <taxon>Spermatophyta</taxon>
        <taxon>Magnoliopsida</taxon>
        <taxon>eudicotyledons</taxon>
        <taxon>Gunneridae</taxon>
        <taxon>Pentapetalae</taxon>
        <taxon>rosids</taxon>
        <taxon>fabids</taxon>
        <taxon>Fabales</taxon>
        <taxon>Fabaceae</taxon>
        <taxon>Papilionoideae</taxon>
        <taxon>50 kb inversion clade</taxon>
        <taxon>NPAAA clade</taxon>
        <taxon>indigoferoid/millettioid clade</taxon>
        <taxon>Phaseoleae</taxon>
        <taxon>Canavalia</taxon>
    </lineage>
</organism>
<dbReference type="AlphaFoldDB" id="A0AAN9QIU8"/>
<dbReference type="PANTHER" id="PTHR46085">
    <property type="entry name" value="ARFGAP/RECO-RELATED"/>
    <property type="match status" value="1"/>
</dbReference>
<dbReference type="GO" id="GO:0008270">
    <property type="term" value="F:zinc ion binding"/>
    <property type="evidence" value="ECO:0007669"/>
    <property type="project" value="UniProtKB-KW"/>
</dbReference>
<feature type="domain" description="Arf-GAP" evidence="3">
    <location>
        <begin position="11"/>
        <end position="105"/>
    </location>
</feature>
<dbReference type="Proteomes" id="UP001367508">
    <property type="component" value="Unassembled WGS sequence"/>
</dbReference>
<dbReference type="GO" id="GO:0005096">
    <property type="term" value="F:GTPase activator activity"/>
    <property type="evidence" value="ECO:0007669"/>
    <property type="project" value="InterPro"/>
</dbReference>
<evidence type="ECO:0000256" key="1">
    <source>
        <dbReference type="PROSITE-ProRule" id="PRU00288"/>
    </source>
</evidence>
<gene>
    <name evidence="4" type="ORF">VNO77_16873</name>
</gene>
<dbReference type="Pfam" id="PF01412">
    <property type="entry name" value="ArfGap"/>
    <property type="match status" value="1"/>
</dbReference>
<keyword evidence="1" id="KW-0479">Metal-binding</keyword>
<protein>
    <recommendedName>
        <fullName evidence="3">Arf-GAP domain-containing protein</fullName>
    </recommendedName>
</protein>
<dbReference type="InterPro" id="IPR038508">
    <property type="entry name" value="ArfGAP_dom_sf"/>
</dbReference>
<accession>A0AAN9QIU8</accession>
<evidence type="ECO:0000313" key="5">
    <source>
        <dbReference type="Proteomes" id="UP001367508"/>
    </source>
</evidence>
<feature type="compositionally biased region" description="Polar residues" evidence="2">
    <location>
        <begin position="98"/>
        <end position="107"/>
    </location>
</feature>
<dbReference type="InterPro" id="IPR044820">
    <property type="entry name" value="AGD14-like"/>
</dbReference>
<dbReference type="PROSITE" id="PS50115">
    <property type="entry name" value="ARFGAP"/>
    <property type="match status" value="1"/>
</dbReference>
<feature type="region of interest" description="Disordered" evidence="2">
    <location>
        <begin position="195"/>
        <end position="214"/>
    </location>
</feature>
<name>A0AAN9QIU8_CANGL</name>